<dbReference type="GO" id="GO:0010008">
    <property type="term" value="C:endosome membrane"/>
    <property type="evidence" value="ECO:0007669"/>
    <property type="project" value="UniProtKB-SubCell"/>
</dbReference>
<feature type="transmembrane region" description="Helical" evidence="10">
    <location>
        <begin position="32"/>
        <end position="52"/>
    </location>
</feature>
<evidence type="ECO:0000256" key="1">
    <source>
        <dbReference type="ARBA" id="ARBA00004155"/>
    </source>
</evidence>
<evidence type="ECO:0000256" key="2">
    <source>
        <dbReference type="ARBA" id="ARBA00004337"/>
    </source>
</evidence>
<protein>
    <submittedName>
        <fullName evidence="11">Uncharacterized protein</fullName>
    </submittedName>
</protein>
<dbReference type="GO" id="GO:0020037">
    <property type="term" value="F:heme binding"/>
    <property type="evidence" value="ECO:0007669"/>
    <property type="project" value="TreeGrafter"/>
</dbReference>
<keyword evidence="8 10" id="KW-0472">Membrane</keyword>
<feature type="transmembrane region" description="Helical" evidence="10">
    <location>
        <begin position="72"/>
        <end position="94"/>
    </location>
</feature>
<keyword evidence="7 10" id="KW-1133">Transmembrane helix</keyword>
<dbReference type="InterPro" id="IPR026218">
    <property type="entry name" value="HRG"/>
</dbReference>
<keyword evidence="12" id="KW-1185">Reference proteome</keyword>
<dbReference type="GO" id="GO:0005886">
    <property type="term" value="C:plasma membrane"/>
    <property type="evidence" value="ECO:0007669"/>
    <property type="project" value="TreeGrafter"/>
</dbReference>
<reference evidence="11 12" key="1">
    <citation type="journal article" date="2023" name="Insect Mol. Biol.">
        <title>Genome sequencing provides insights into the evolution of gene families encoding plant cell wall-degrading enzymes in longhorned beetles.</title>
        <authorList>
            <person name="Shin N.R."/>
            <person name="Okamura Y."/>
            <person name="Kirsch R."/>
            <person name="Pauchet Y."/>
        </authorList>
    </citation>
    <scope>NUCLEOTIDE SEQUENCE [LARGE SCALE GENOMIC DNA]</scope>
    <source>
        <strain evidence="11">EAD_L_NR</strain>
    </source>
</reference>
<name>A0AAV8WH93_9CUCU</name>
<comment type="subcellular location">
    <subcellularLocation>
        <location evidence="2">Endosome membrane</location>
        <topology evidence="2">Multi-pass membrane protein</topology>
    </subcellularLocation>
    <subcellularLocation>
        <location evidence="1">Lysosome membrane</location>
        <topology evidence="1">Multi-pass membrane protein</topology>
    </subcellularLocation>
</comment>
<keyword evidence="9" id="KW-0458">Lysosome</keyword>
<dbReference type="AlphaFoldDB" id="A0AAV8WH93"/>
<evidence type="ECO:0000313" key="12">
    <source>
        <dbReference type="Proteomes" id="UP001159042"/>
    </source>
</evidence>
<feature type="transmembrane region" description="Helical" evidence="10">
    <location>
        <begin position="106"/>
        <end position="127"/>
    </location>
</feature>
<evidence type="ECO:0000256" key="8">
    <source>
        <dbReference type="ARBA" id="ARBA00023136"/>
    </source>
</evidence>
<dbReference type="GO" id="GO:0015232">
    <property type="term" value="F:heme transmembrane transporter activity"/>
    <property type="evidence" value="ECO:0007669"/>
    <property type="project" value="InterPro"/>
</dbReference>
<comment type="caution">
    <text evidence="11">The sequence shown here is derived from an EMBL/GenBank/DDBJ whole genome shotgun (WGS) entry which is preliminary data.</text>
</comment>
<dbReference type="EMBL" id="JANEYG010000001">
    <property type="protein sequence ID" value="KAJ8925611.1"/>
    <property type="molecule type" value="Genomic_DNA"/>
</dbReference>
<evidence type="ECO:0000256" key="7">
    <source>
        <dbReference type="ARBA" id="ARBA00022989"/>
    </source>
</evidence>
<evidence type="ECO:0000256" key="10">
    <source>
        <dbReference type="SAM" id="Phobius"/>
    </source>
</evidence>
<keyword evidence="5 10" id="KW-0812">Transmembrane</keyword>
<organism evidence="11 12">
    <name type="scientific">Exocentrus adspersus</name>
    <dbReference type="NCBI Taxonomy" id="1586481"/>
    <lineage>
        <taxon>Eukaryota</taxon>
        <taxon>Metazoa</taxon>
        <taxon>Ecdysozoa</taxon>
        <taxon>Arthropoda</taxon>
        <taxon>Hexapoda</taxon>
        <taxon>Insecta</taxon>
        <taxon>Pterygota</taxon>
        <taxon>Neoptera</taxon>
        <taxon>Endopterygota</taxon>
        <taxon>Coleoptera</taxon>
        <taxon>Polyphaga</taxon>
        <taxon>Cucujiformia</taxon>
        <taxon>Chrysomeloidea</taxon>
        <taxon>Cerambycidae</taxon>
        <taxon>Lamiinae</taxon>
        <taxon>Acanthocinini</taxon>
        <taxon>Exocentrus</taxon>
    </lineage>
</organism>
<dbReference type="GO" id="GO:0005765">
    <property type="term" value="C:lysosomal membrane"/>
    <property type="evidence" value="ECO:0007669"/>
    <property type="project" value="UniProtKB-SubCell"/>
</dbReference>
<evidence type="ECO:0000256" key="3">
    <source>
        <dbReference type="ARBA" id="ARBA00006203"/>
    </source>
</evidence>
<comment type="similarity">
    <text evidence="3">Belongs to the HRG family.</text>
</comment>
<keyword evidence="6" id="KW-0967">Endosome</keyword>
<dbReference type="PANTHER" id="PTHR31525">
    <property type="entry name" value="HEME TRANSPORTER HRG1"/>
    <property type="match status" value="1"/>
</dbReference>
<evidence type="ECO:0000256" key="9">
    <source>
        <dbReference type="ARBA" id="ARBA00023228"/>
    </source>
</evidence>
<gene>
    <name evidence="11" type="ORF">NQ315_009451</name>
</gene>
<dbReference type="PANTHER" id="PTHR31525:SF1">
    <property type="entry name" value="HEME TRANSPORTER HRG1"/>
    <property type="match status" value="1"/>
</dbReference>
<keyword evidence="4" id="KW-0813">Transport</keyword>
<dbReference type="Proteomes" id="UP001159042">
    <property type="component" value="Unassembled WGS sequence"/>
</dbReference>
<evidence type="ECO:0000256" key="4">
    <source>
        <dbReference type="ARBA" id="ARBA00022448"/>
    </source>
</evidence>
<sequence>MTIVRLIHAGIGAFVGYSAFVAFIVLKNYPSAIYGLVSGSTDSILFFLHYLLRKGTLREWYAPTDLRTICRYGILVATVGLLSLGYHTTIQIMYKKPILPIPNSSVIAIVWSFVALRSGLFLMYYAVKYQYMDHDERLIDDEETNNTGNPSEEEPESI</sequence>
<evidence type="ECO:0000256" key="5">
    <source>
        <dbReference type="ARBA" id="ARBA00022692"/>
    </source>
</evidence>
<accession>A0AAV8WH93</accession>
<proteinExistence type="inferred from homology"/>
<evidence type="ECO:0000313" key="11">
    <source>
        <dbReference type="EMBL" id="KAJ8925611.1"/>
    </source>
</evidence>
<evidence type="ECO:0000256" key="6">
    <source>
        <dbReference type="ARBA" id="ARBA00022753"/>
    </source>
</evidence>
<feature type="transmembrane region" description="Helical" evidence="10">
    <location>
        <begin position="7"/>
        <end position="26"/>
    </location>
</feature>